<organism evidence="2 3">
    <name type="scientific">Wickerhamomyces pijperi</name>
    <name type="common">Yeast</name>
    <name type="synonym">Pichia pijperi</name>
    <dbReference type="NCBI Taxonomy" id="599730"/>
    <lineage>
        <taxon>Eukaryota</taxon>
        <taxon>Fungi</taxon>
        <taxon>Dikarya</taxon>
        <taxon>Ascomycota</taxon>
        <taxon>Saccharomycotina</taxon>
        <taxon>Saccharomycetes</taxon>
        <taxon>Phaffomycetales</taxon>
        <taxon>Wickerhamomycetaceae</taxon>
        <taxon>Wickerhamomyces</taxon>
    </lineage>
</organism>
<proteinExistence type="predicted"/>
<reference evidence="2" key="2">
    <citation type="submission" date="2021-01" db="EMBL/GenBank/DDBJ databases">
        <authorList>
            <person name="Schikora-Tamarit M.A."/>
        </authorList>
    </citation>
    <scope>NUCLEOTIDE SEQUENCE</scope>
    <source>
        <strain evidence="2">CBS2887</strain>
    </source>
</reference>
<evidence type="ECO:0000313" key="3">
    <source>
        <dbReference type="Proteomes" id="UP000774326"/>
    </source>
</evidence>
<dbReference type="PROSITE" id="PS50904">
    <property type="entry name" value="PRELI_MSF1"/>
    <property type="match status" value="1"/>
</dbReference>
<feature type="domain" description="PRELI/MSF1" evidence="1">
    <location>
        <begin position="1"/>
        <end position="172"/>
    </location>
</feature>
<dbReference type="Pfam" id="PF04707">
    <property type="entry name" value="PRELI"/>
    <property type="match status" value="1"/>
</dbReference>
<protein>
    <recommendedName>
        <fullName evidence="1">PRELI/MSF1 domain-containing protein</fullName>
    </recommendedName>
</protein>
<dbReference type="InterPro" id="IPR006797">
    <property type="entry name" value="PRELI/MSF1_dom"/>
</dbReference>
<dbReference type="AlphaFoldDB" id="A0A9P8Q1V8"/>
<dbReference type="PANTHER" id="PTHR11158">
    <property type="entry name" value="MSF1/PX19 RELATED"/>
    <property type="match status" value="1"/>
</dbReference>
<gene>
    <name evidence="2" type="ORF">WICPIJ_006671</name>
</gene>
<evidence type="ECO:0000259" key="1">
    <source>
        <dbReference type="PROSITE" id="PS50904"/>
    </source>
</evidence>
<dbReference type="InterPro" id="IPR037365">
    <property type="entry name" value="Slowmo/Ups"/>
</dbReference>
<keyword evidence="3" id="KW-1185">Reference proteome</keyword>
<evidence type="ECO:0000313" key="2">
    <source>
        <dbReference type="EMBL" id="KAH3682357.1"/>
    </source>
</evidence>
<dbReference type="Proteomes" id="UP000774326">
    <property type="component" value="Unassembled WGS sequence"/>
</dbReference>
<reference evidence="2" key="1">
    <citation type="journal article" date="2021" name="Open Biol.">
        <title>Shared evolutionary footprints suggest mitochondrial oxidative damage underlies multiple complex I losses in fungi.</title>
        <authorList>
            <person name="Schikora-Tamarit M.A."/>
            <person name="Marcet-Houben M."/>
            <person name="Nosek J."/>
            <person name="Gabaldon T."/>
        </authorList>
    </citation>
    <scope>NUCLEOTIDE SEQUENCE</scope>
    <source>
        <strain evidence="2">CBS2887</strain>
    </source>
</reference>
<dbReference type="GO" id="GO:0005758">
    <property type="term" value="C:mitochondrial intermembrane space"/>
    <property type="evidence" value="ECO:0007669"/>
    <property type="project" value="InterPro"/>
</dbReference>
<comment type="caution">
    <text evidence="2">The sequence shown here is derived from an EMBL/GenBank/DDBJ whole genome shotgun (WGS) entry which is preliminary data.</text>
</comment>
<accession>A0A9P8Q1V8</accession>
<dbReference type="EMBL" id="JAEUBG010003758">
    <property type="protein sequence ID" value="KAH3682357.1"/>
    <property type="molecule type" value="Genomic_DNA"/>
</dbReference>
<dbReference type="OrthoDB" id="341300at2759"/>
<name>A0A9P8Q1V8_WICPI</name>
<sequence>MVLWYKSTHNYNFSFETVSLSLFNKYPNPYSAHVESVDTISREMLPDGKLQTIRLIRKRGRLPKWAGPFLGEISHSWIYELSVIDPQTKEMRCYQRNLDHTRIIRIEEYTSYKSIDQDTTRVDFNVKFSSGFKRFGINTRIEDWSHNKFIENINNTRHGMSYVMKKCQETLMFRKEKGL</sequence>